<gene>
    <name evidence="1" type="ORF">EVAR_44119_1</name>
</gene>
<reference evidence="1 2" key="1">
    <citation type="journal article" date="2019" name="Commun. Biol.">
        <title>The bagworm genome reveals a unique fibroin gene that provides high tensile strength.</title>
        <authorList>
            <person name="Kono N."/>
            <person name="Nakamura H."/>
            <person name="Ohtoshi R."/>
            <person name="Tomita M."/>
            <person name="Numata K."/>
            <person name="Arakawa K."/>
        </authorList>
    </citation>
    <scope>NUCLEOTIDE SEQUENCE [LARGE SCALE GENOMIC DNA]</scope>
</reference>
<dbReference type="AlphaFoldDB" id="A0A4C1XJE2"/>
<dbReference type="EMBL" id="BGZK01000886">
    <property type="protein sequence ID" value="GBP64036.1"/>
    <property type="molecule type" value="Genomic_DNA"/>
</dbReference>
<protein>
    <submittedName>
        <fullName evidence="1">Uncharacterized protein</fullName>
    </submittedName>
</protein>
<sequence length="111" mass="12207">MGESSSGPILHHFLPFLQLILPSTSPLPLLIHPTSIQGWQCTGDTSRVETVHRRSDNPLHGDLRAGLPLKTAINKISLHISLNFTIRTPLLSKCTEYTTLRDSAIKINSTA</sequence>
<accession>A0A4C1XJE2</accession>
<comment type="caution">
    <text evidence="1">The sequence shown here is derived from an EMBL/GenBank/DDBJ whole genome shotgun (WGS) entry which is preliminary data.</text>
</comment>
<evidence type="ECO:0000313" key="2">
    <source>
        <dbReference type="Proteomes" id="UP000299102"/>
    </source>
</evidence>
<dbReference type="Proteomes" id="UP000299102">
    <property type="component" value="Unassembled WGS sequence"/>
</dbReference>
<evidence type="ECO:0000313" key="1">
    <source>
        <dbReference type="EMBL" id="GBP64036.1"/>
    </source>
</evidence>
<name>A0A4C1XJE2_EUMVA</name>
<organism evidence="1 2">
    <name type="scientific">Eumeta variegata</name>
    <name type="common">Bagworm moth</name>
    <name type="synonym">Eumeta japonica</name>
    <dbReference type="NCBI Taxonomy" id="151549"/>
    <lineage>
        <taxon>Eukaryota</taxon>
        <taxon>Metazoa</taxon>
        <taxon>Ecdysozoa</taxon>
        <taxon>Arthropoda</taxon>
        <taxon>Hexapoda</taxon>
        <taxon>Insecta</taxon>
        <taxon>Pterygota</taxon>
        <taxon>Neoptera</taxon>
        <taxon>Endopterygota</taxon>
        <taxon>Lepidoptera</taxon>
        <taxon>Glossata</taxon>
        <taxon>Ditrysia</taxon>
        <taxon>Tineoidea</taxon>
        <taxon>Psychidae</taxon>
        <taxon>Oiketicinae</taxon>
        <taxon>Eumeta</taxon>
    </lineage>
</organism>
<keyword evidence="2" id="KW-1185">Reference proteome</keyword>
<proteinExistence type="predicted"/>